<reference evidence="1" key="1">
    <citation type="submission" date="2023-04" db="EMBL/GenBank/DDBJ databases">
        <title>Draft Genome sequencing of Naganishia species isolated from polar environments using Oxford Nanopore Technology.</title>
        <authorList>
            <person name="Leo P."/>
            <person name="Venkateswaran K."/>
        </authorList>
    </citation>
    <scope>NUCLEOTIDE SEQUENCE</scope>
    <source>
        <strain evidence="1">DBVPG 5303</strain>
    </source>
</reference>
<name>A0ACC2XIF6_9TREE</name>
<comment type="caution">
    <text evidence="1">The sequence shown here is derived from an EMBL/GenBank/DDBJ whole genome shotgun (WGS) entry which is preliminary data.</text>
</comment>
<dbReference type="Proteomes" id="UP001234202">
    <property type="component" value="Unassembled WGS sequence"/>
</dbReference>
<gene>
    <name evidence="1" type="ORF">QFC24_003596</name>
</gene>
<protein>
    <submittedName>
        <fullName evidence="1">Uncharacterized protein</fullName>
    </submittedName>
</protein>
<evidence type="ECO:0000313" key="1">
    <source>
        <dbReference type="EMBL" id="KAJ9123819.1"/>
    </source>
</evidence>
<organism evidence="1 2">
    <name type="scientific">Naganishia onofrii</name>
    <dbReference type="NCBI Taxonomy" id="1851511"/>
    <lineage>
        <taxon>Eukaryota</taxon>
        <taxon>Fungi</taxon>
        <taxon>Dikarya</taxon>
        <taxon>Basidiomycota</taxon>
        <taxon>Agaricomycotina</taxon>
        <taxon>Tremellomycetes</taxon>
        <taxon>Filobasidiales</taxon>
        <taxon>Filobasidiaceae</taxon>
        <taxon>Naganishia</taxon>
    </lineage>
</organism>
<sequence>MASSATAVPHSPESEKHQEDGSLGSVGDPALLFYGPTCRPAEYKEPEECPPSILKGPKVEKCSKSGEAKLERECKRKREEAKPEKGVKWRERDESVHRECPRLISKTSSSSMFTVPGISLLFSDRSAEPKGQMKQVIPIQTITKEVYCNGVVTHREITDCRQITTVGHPSERKVEVRDEGATGGNTTVNASVVEKEPKKPKTAVTTPSSELPGKAPEPKKSKSLIPVMNNLMSMMGETEINRLKNGRMREKTTLNSIQGIAQWFLVSQAIAMMVFLVLGIVFVNVFGLLFVVVLFSRR</sequence>
<evidence type="ECO:0000313" key="2">
    <source>
        <dbReference type="Proteomes" id="UP001234202"/>
    </source>
</evidence>
<keyword evidence="2" id="KW-1185">Reference proteome</keyword>
<proteinExistence type="predicted"/>
<accession>A0ACC2XIF6</accession>
<dbReference type="EMBL" id="JASBWV010000011">
    <property type="protein sequence ID" value="KAJ9123819.1"/>
    <property type="molecule type" value="Genomic_DNA"/>
</dbReference>